<dbReference type="Gene3D" id="3.40.50.2300">
    <property type="match status" value="1"/>
</dbReference>
<keyword evidence="4" id="KW-1185">Reference proteome</keyword>
<dbReference type="SUPFAM" id="SSF52172">
    <property type="entry name" value="CheY-like"/>
    <property type="match status" value="1"/>
</dbReference>
<keyword evidence="1" id="KW-0597">Phosphoprotein</keyword>
<evidence type="ECO:0000259" key="2">
    <source>
        <dbReference type="PROSITE" id="PS50110"/>
    </source>
</evidence>
<dbReference type="InterPro" id="IPR011006">
    <property type="entry name" value="CheY-like_superfamily"/>
</dbReference>
<accession>A0A4R3HTG6</accession>
<dbReference type="EMBL" id="SLZQ01000008">
    <property type="protein sequence ID" value="TCS35994.1"/>
    <property type="molecule type" value="Genomic_DNA"/>
</dbReference>
<proteinExistence type="predicted"/>
<dbReference type="PROSITE" id="PS50110">
    <property type="entry name" value="RESPONSE_REGULATORY"/>
    <property type="match status" value="1"/>
</dbReference>
<reference evidence="3 4" key="1">
    <citation type="submission" date="2019-03" db="EMBL/GenBank/DDBJ databases">
        <title>Genomic Encyclopedia of Type Strains, Phase IV (KMG-IV): sequencing the most valuable type-strain genomes for metagenomic binning, comparative biology and taxonomic classification.</title>
        <authorList>
            <person name="Goeker M."/>
        </authorList>
    </citation>
    <scope>NUCLEOTIDE SEQUENCE [LARGE SCALE GENOMIC DNA]</scope>
    <source>
        <strain evidence="3 4">DSM 7445</strain>
    </source>
</reference>
<organism evidence="3 4">
    <name type="scientific">Paucimonas lemoignei</name>
    <name type="common">Pseudomonas lemoignei</name>
    <dbReference type="NCBI Taxonomy" id="29443"/>
    <lineage>
        <taxon>Bacteria</taxon>
        <taxon>Pseudomonadati</taxon>
        <taxon>Pseudomonadota</taxon>
        <taxon>Betaproteobacteria</taxon>
        <taxon>Burkholderiales</taxon>
        <taxon>Burkholderiaceae</taxon>
        <taxon>Paucimonas</taxon>
    </lineage>
</organism>
<feature type="modified residue" description="4-aspartylphosphate" evidence="1">
    <location>
        <position position="39"/>
    </location>
</feature>
<evidence type="ECO:0000313" key="4">
    <source>
        <dbReference type="Proteomes" id="UP000295382"/>
    </source>
</evidence>
<dbReference type="GO" id="GO:0000160">
    <property type="term" value="P:phosphorelay signal transduction system"/>
    <property type="evidence" value="ECO:0007669"/>
    <property type="project" value="InterPro"/>
</dbReference>
<gene>
    <name evidence="3" type="ORF">EDC30_10857</name>
</gene>
<protein>
    <submittedName>
        <fullName evidence="3">Response regulator receiver domain-containing protein</fullName>
    </submittedName>
</protein>
<sequence>MLIQNLTNIPGIELVGYADGENDALEQLSSNHCDVLILDIRLKQGNGVNLLRSLNSLPNININVKVIFTNNASDTYRRACTQYGVAHFFDKSTDFLQLRSLMNKLASSITIS</sequence>
<feature type="domain" description="Response regulatory" evidence="2">
    <location>
        <begin position="1"/>
        <end position="106"/>
    </location>
</feature>
<dbReference type="Pfam" id="PF00072">
    <property type="entry name" value="Response_reg"/>
    <property type="match status" value="1"/>
</dbReference>
<name>A0A4R3HTG6_PAULE</name>
<comment type="caution">
    <text evidence="3">The sequence shown here is derived from an EMBL/GenBank/DDBJ whole genome shotgun (WGS) entry which is preliminary data.</text>
</comment>
<dbReference type="Proteomes" id="UP000295382">
    <property type="component" value="Unassembled WGS sequence"/>
</dbReference>
<dbReference type="InterPro" id="IPR001789">
    <property type="entry name" value="Sig_transdc_resp-reg_receiver"/>
</dbReference>
<evidence type="ECO:0000256" key="1">
    <source>
        <dbReference type="PROSITE-ProRule" id="PRU00169"/>
    </source>
</evidence>
<evidence type="ECO:0000313" key="3">
    <source>
        <dbReference type="EMBL" id="TCS35994.1"/>
    </source>
</evidence>
<dbReference type="AlphaFoldDB" id="A0A4R3HTG6"/>